<comment type="caution">
    <text evidence="1">The sequence shown here is derived from an EMBL/GenBank/DDBJ whole genome shotgun (WGS) entry which is preliminary data.</text>
</comment>
<protein>
    <recommendedName>
        <fullName evidence="3">DUF317 domain-containing protein</fullName>
    </recommendedName>
</protein>
<accession>A0ABY2FDW0</accession>
<reference evidence="1 2" key="1">
    <citation type="submission" date="2019-03" db="EMBL/GenBank/DDBJ databases">
        <title>Genomic Encyclopedia of Type Strains, Phase III (KMG-III): the genomes of soil and plant-associated and newly described type strains.</title>
        <authorList>
            <person name="Whitman W."/>
        </authorList>
    </citation>
    <scope>NUCLEOTIDE SEQUENCE [LARGE SCALE GENOMIC DNA]</scope>
    <source>
        <strain evidence="1 2">VKMAc-2574</strain>
    </source>
</reference>
<gene>
    <name evidence="1" type="ORF">EV137_3203</name>
</gene>
<name>A0ABY2FDW0_9ACTN</name>
<proteinExistence type="predicted"/>
<sequence>MLIHVNDLEITEAGAGMGMHPFNLFVPTNQLVATTEPRHVVVARCTCGESGCGSTEARITRLGMAVHWDWYVDPPLGHGVSFDAAQYDAEVERIGNDRSWQRPADTAARLVIEAVDRERFIPAGMELSWAAVDHQDPRKFLVALFVKDEQFQVFLRFPIGDQAPERLADDVLRTLHQPPRSWRAAFHSMTVGRRGRPSMAGRRWRSEDPWG</sequence>
<evidence type="ECO:0008006" key="3">
    <source>
        <dbReference type="Google" id="ProtNLM"/>
    </source>
</evidence>
<organism evidence="1 2">
    <name type="scientific">Kribbella pratensis</name>
    <dbReference type="NCBI Taxonomy" id="2512112"/>
    <lineage>
        <taxon>Bacteria</taxon>
        <taxon>Bacillati</taxon>
        <taxon>Actinomycetota</taxon>
        <taxon>Actinomycetes</taxon>
        <taxon>Propionibacteriales</taxon>
        <taxon>Kribbellaceae</taxon>
        <taxon>Kribbella</taxon>
    </lineage>
</organism>
<dbReference type="Proteomes" id="UP000295060">
    <property type="component" value="Unassembled WGS sequence"/>
</dbReference>
<evidence type="ECO:0000313" key="1">
    <source>
        <dbReference type="EMBL" id="TDW89409.1"/>
    </source>
</evidence>
<evidence type="ECO:0000313" key="2">
    <source>
        <dbReference type="Proteomes" id="UP000295060"/>
    </source>
</evidence>
<dbReference type="RefSeq" id="WP_134129822.1">
    <property type="nucleotide sequence ID" value="NZ_SODU01000002.1"/>
</dbReference>
<dbReference type="EMBL" id="SODU01000002">
    <property type="protein sequence ID" value="TDW89409.1"/>
    <property type="molecule type" value="Genomic_DNA"/>
</dbReference>
<keyword evidence="2" id="KW-1185">Reference proteome</keyword>